<dbReference type="Proteomes" id="UP000887576">
    <property type="component" value="Unplaced"/>
</dbReference>
<accession>A0AC34Q5I4</accession>
<evidence type="ECO:0000313" key="1">
    <source>
        <dbReference type="Proteomes" id="UP000887576"/>
    </source>
</evidence>
<reference evidence="2" key="1">
    <citation type="submission" date="2022-11" db="UniProtKB">
        <authorList>
            <consortium name="WormBaseParasite"/>
        </authorList>
    </citation>
    <scope>IDENTIFICATION</scope>
</reference>
<dbReference type="WBParaSite" id="JU765_v2.g13124.t1">
    <property type="protein sequence ID" value="JU765_v2.g13124.t1"/>
    <property type="gene ID" value="JU765_v2.g13124"/>
</dbReference>
<proteinExistence type="predicted"/>
<name>A0AC34Q5I4_9BILA</name>
<protein>
    <submittedName>
        <fullName evidence="2">Protein arginine N-methyltransferase</fullName>
    </submittedName>
</protein>
<organism evidence="1 2">
    <name type="scientific">Panagrolaimus sp. JU765</name>
    <dbReference type="NCBI Taxonomy" id="591449"/>
    <lineage>
        <taxon>Eukaryota</taxon>
        <taxon>Metazoa</taxon>
        <taxon>Ecdysozoa</taxon>
        <taxon>Nematoda</taxon>
        <taxon>Chromadorea</taxon>
        <taxon>Rhabditida</taxon>
        <taxon>Tylenchina</taxon>
        <taxon>Panagrolaimomorpha</taxon>
        <taxon>Panagrolaimoidea</taxon>
        <taxon>Panagrolaimidae</taxon>
        <taxon>Panagrolaimus</taxon>
    </lineage>
</organism>
<sequence length="747" mass="84520">MGKKKKNNKPEQRQVSQPPTDTSETALPEPAETFGAIDLIPELGTTFEQLTVPSFATQTSHRPLAAIGWGQTPEQHILKMNYDTNLARLCKEIGSDGYNYMAFPLGGLDRSAYKLPSDTSLPINPPPINLPDVQFDAHLWQTYIVGTISSWIDTDNPDPAIANTSMEGLRRELDHAVYLGLRMVIVPLLRVKSPNLLKLLNYYLWVRSVNFTISIVIPTKKSALLDVENLVDEDLFNLWVSIRRQLRNHTAERLAAGLKLLGGEMEDEFLISNKYERWHGEPLHLFVFSTDSFVFSPPPPNLNSKLVEMVSAHRTLVFDLAISPELQRFLIMPEGQVWSAHRKQIADHLAPILNEKRGPALASPNGDRSLSDVLLLPMETVWKDLSCIEYDSMEEDEAKYKNYLDSIGYCLGNQIDLKDGLTIYILGAGRGGLVAPCLDIIKARFPHLHKIVNLYAVEKNPGACISLRYKNNTLWHGKVQIIEGDMRYVLANPDLPKANMIISDLLGSFGDNELAPECLKGAANICSPSTVFIPQQYSSLLSPICCRRATDQLRDSFVSIFDAERAISARFNKETGKYIYTRPKYWTDHLYVSQLNRYHEASHPQEVFHVKCSKVIDSDSFEKHAELTYDIQSTCEITGFLGHFVAVLSKNIYISNSSRYRSGVSVCSKSWFPCYLPLREDIRVSGDSSIVLNFWRKCNDDGSWYEWQVTYTEYETNEVKTTPLQNPNGESYFMPLRHPGEDLNVLI</sequence>
<evidence type="ECO:0000313" key="2">
    <source>
        <dbReference type="WBParaSite" id="JU765_v2.g13124.t1"/>
    </source>
</evidence>